<sequence>MDDIFKIIFGNTSHRPRGETFFESLRAPTGRGESLFRSATPFVTNYEWCKYQKQIQHLGELRRVSKAWNQALLPHCLCTLWFTHPSQVCYFLERWGGRLETGLVRHLRFDWGIPLVERIWVVGYIAPKFEGWWHREVAYQEYCSVPRYYDATDRTAYEPLRMLCDDILALFPHLVSIDTGYTGRAVCRSVLQLPSFYSTLTSTRGTFIPLTTLRVVIAPADAAFMGALRAFAHTLEDLAVDFIGREVPDILPADHSMITLPKLKYLAVAGSHHALPLSWIFEAWTTPILERLAVRCKYCIADHLPAYLLSLAGSLTHLYLRGRFDRDALSSIGSDLPFLTWLEFDWSDEFPVLGLAGHPRLRIIRLHARNPRSSAVKVFTQQLTLIAKTHKELWPALRTIQDCTVSVQCGLGDLFLRWDGMVAYQLGQVGVKVVDREGFAISGFWDREMMQQCYGDGESTENTEDDTNVSSSDHDSSDSDYGN</sequence>
<dbReference type="AlphaFoldDB" id="A0A0C9UT16"/>
<proteinExistence type="predicted"/>
<dbReference type="SUPFAM" id="SSF52047">
    <property type="entry name" value="RNI-like"/>
    <property type="match status" value="1"/>
</dbReference>
<feature type="compositionally biased region" description="Acidic residues" evidence="1">
    <location>
        <begin position="458"/>
        <end position="467"/>
    </location>
</feature>
<gene>
    <name evidence="2" type="ORF">M422DRAFT_54598</name>
</gene>
<dbReference type="Proteomes" id="UP000054279">
    <property type="component" value="Unassembled WGS sequence"/>
</dbReference>
<evidence type="ECO:0000313" key="2">
    <source>
        <dbReference type="EMBL" id="KIJ28451.1"/>
    </source>
</evidence>
<evidence type="ECO:0000256" key="1">
    <source>
        <dbReference type="SAM" id="MobiDB-lite"/>
    </source>
</evidence>
<keyword evidence="3" id="KW-1185">Reference proteome</keyword>
<reference evidence="2 3" key="1">
    <citation type="submission" date="2014-06" db="EMBL/GenBank/DDBJ databases">
        <title>Evolutionary Origins and Diversification of the Mycorrhizal Mutualists.</title>
        <authorList>
            <consortium name="DOE Joint Genome Institute"/>
            <consortium name="Mycorrhizal Genomics Consortium"/>
            <person name="Kohler A."/>
            <person name="Kuo A."/>
            <person name="Nagy L.G."/>
            <person name="Floudas D."/>
            <person name="Copeland A."/>
            <person name="Barry K.W."/>
            <person name="Cichocki N."/>
            <person name="Veneault-Fourrey C."/>
            <person name="LaButti K."/>
            <person name="Lindquist E.A."/>
            <person name="Lipzen A."/>
            <person name="Lundell T."/>
            <person name="Morin E."/>
            <person name="Murat C."/>
            <person name="Riley R."/>
            <person name="Ohm R."/>
            <person name="Sun H."/>
            <person name="Tunlid A."/>
            <person name="Henrissat B."/>
            <person name="Grigoriev I.V."/>
            <person name="Hibbett D.S."/>
            <person name="Martin F."/>
        </authorList>
    </citation>
    <scope>NUCLEOTIDE SEQUENCE [LARGE SCALE GENOMIC DNA]</scope>
    <source>
        <strain evidence="2 3">SS14</strain>
    </source>
</reference>
<accession>A0A0C9UT16</accession>
<dbReference type="EMBL" id="KN837305">
    <property type="protein sequence ID" value="KIJ28451.1"/>
    <property type="molecule type" value="Genomic_DNA"/>
</dbReference>
<feature type="region of interest" description="Disordered" evidence="1">
    <location>
        <begin position="455"/>
        <end position="483"/>
    </location>
</feature>
<dbReference type="HOGENOM" id="CLU_597396_0_0_1"/>
<name>A0A0C9UT16_SPHS4</name>
<evidence type="ECO:0000313" key="3">
    <source>
        <dbReference type="Proteomes" id="UP000054279"/>
    </source>
</evidence>
<protein>
    <recommendedName>
        <fullName evidence="4">F-box domain-containing protein</fullName>
    </recommendedName>
</protein>
<organism evidence="2 3">
    <name type="scientific">Sphaerobolus stellatus (strain SS14)</name>
    <dbReference type="NCBI Taxonomy" id="990650"/>
    <lineage>
        <taxon>Eukaryota</taxon>
        <taxon>Fungi</taxon>
        <taxon>Dikarya</taxon>
        <taxon>Basidiomycota</taxon>
        <taxon>Agaricomycotina</taxon>
        <taxon>Agaricomycetes</taxon>
        <taxon>Phallomycetidae</taxon>
        <taxon>Geastrales</taxon>
        <taxon>Sphaerobolaceae</taxon>
        <taxon>Sphaerobolus</taxon>
    </lineage>
</organism>
<evidence type="ECO:0008006" key="4">
    <source>
        <dbReference type="Google" id="ProtNLM"/>
    </source>
</evidence>